<dbReference type="PRINTS" id="PR00455">
    <property type="entry name" value="HTHTETR"/>
</dbReference>
<keyword evidence="5" id="KW-1185">Reference proteome</keyword>
<dbReference type="Proteomes" id="UP001501126">
    <property type="component" value="Unassembled WGS sequence"/>
</dbReference>
<dbReference type="PROSITE" id="PS50977">
    <property type="entry name" value="HTH_TETR_2"/>
    <property type="match status" value="1"/>
</dbReference>
<organism evidence="4 5">
    <name type="scientific">Wandonia haliotis</name>
    <dbReference type="NCBI Taxonomy" id="574963"/>
    <lineage>
        <taxon>Bacteria</taxon>
        <taxon>Pseudomonadati</taxon>
        <taxon>Bacteroidota</taxon>
        <taxon>Flavobacteriia</taxon>
        <taxon>Flavobacteriales</taxon>
        <taxon>Crocinitomicaceae</taxon>
        <taxon>Wandonia</taxon>
    </lineage>
</organism>
<dbReference type="RefSeq" id="WP_343789056.1">
    <property type="nucleotide sequence ID" value="NZ_BAAAFH010000022.1"/>
</dbReference>
<dbReference type="SUPFAM" id="SSF46689">
    <property type="entry name" value="Homeodomain-like"/>
    <property type="match status" value="1"/>
</dbReference>
<dbReference type="Pfam" id="PF00440">
    <property type="entry name" value="TetR_N"/>
    <property type="match status" value="1"/>
</dbReference>
<dbReference type="PROSITE" id="PS01081">
    <property type="entry name" value="HTH_TETR_1"/>
    <property type="match status" value="1"/>
</dbReference>
<feature type="domain" description="HTH tetR-type" evidence="3">
    <location>
        <begin position="10"/>
        <end position="70"/>
    </location>
</feature>
<gene>
    <name evidence="4" type="ORF">GCM10009118_27810</name>
</gene>
<evidence type="ECO:0000256" key="2">
    <source>
        <dbReference type="PROSITE-ProRule" id="PRU00335"/>
    </source>
</evidence>
<dbReference type="EMBL" id="BAAAFH010000022">
    <property type="protein sequence ID" value="GAA0876371.1"/>
    <property type="molecule type" value="Genomic_DNA"/>
</dbReference>
<dbReference type="Gene3D" id="1.10.357.10">
    <property type="entry name" value="Tetracycline Repressor, domain 2"/>
    <property type="match status" value="1"/>
</dbReference>
<evidence type="ECO:0000313" key="5">
    <source>
        <dbReference type="Proteomes" id="UP001501126"/>
    </source>
</evidence>
<proteinExistence type="predicted"/>
<sequence>MLNESSNPCESTEEQLLVKAKELFFSRGLLHASTQEIADFAGVNRTLVNYYFRSKQNLFAKAHAEVMKEMKEELARVYLEKIPFREKVELFIDFVLEFRDKYPFLEVFNIHETAKISNREASIVQPKYIEELSVFLCEIDEEIKTGRLKFKQPIDFIITIIALISYPKVMKPIYQSAFNISEHDYEQMLAERKEVALRMVFN</sequence>
<dbReference type="InterPro" id="IPR001647">
    <property type="entry name" value="HTH_TetR"/>
</dbReference>
<evidence type="ECO:0000259" key="3">
    <source>
        <dbReference type="PROSITE" id="PS50977"/>
    </source>
</evidence>
<evidence type="ECO:0000256" key="1">
    <source>
        <dbReference type="ARBA" id="ARBA00023125"/>
    </source>
</evidence>
<evidence type="ECO:0000313" key="4">
    <source>
        <dbReference type="EMBL" id="GAA0876371.1"/>
    </source>
</evidence>
<dbReference type="InterPro" id="IPR023772">
    <property type="entry name" value="DNA-bd_HTH_TetR-type_CS"/>
</dbReference>
<dbReference type="PANTHER" id="PTHR30328:SF54">
    <property type="entry name" value="HTH-TYPE TRANSCRIPTIONAL REPRESSOR SCO4008"/>
    <property type="match status" value="1"/>
</dbReference>
<name>A0ABN1MU66_9FLAO</name>
<dbReference type="PANTHER" id="PTHR30328">
    <property type="entry name" value="TRANSCRIPTIONAL REPRESSOR"/>
    <property type="match status" value="1"/>
</dbReference>
<protein>
    <submittedName>
        <fullName evidence="4">TetR/AcrR family transcriptional regulator</fullName>
    </submittedName>
</protein>
<comment type="caution">
    <text evidence="4">The sequence shown here is derived from an EMBL/GenBank/DDBJ whole genome shotgun (WGS) entry which is preliminary data.</text>
</comment>
<reference evidence="4 5" key="1">
    <citation type="journal article" date="2019" name="Int. J. Syst. Evol. Microbiol.">
        <title>The Global Catalogue of Microorganisms (GCM) 10K type strain sequencing project: providing services to taxonomists for standard genome sequencing and annotation.</title>
        <authorList>
            <consortium name="The Broad Institute Genomics Platform"/>
            <consortium name="The Broad Institute Genome Sequencing Center for Infectious Disease"/>
            <person name="Wu L."/>
            <person name="Ma J."/>
        </authorList>
    </citation>
    <scope>NUCLEOTIDE SEQUENCE [LARGE SCALE GENOMIC DNA]</scope>
    <source>
        <strain evidence="4 5">JCM 16083</strain>
    </source>
</reference>
<feature type="DNA-binding region" description="H-T-H motif" evidence="2">
    <location>
        <begin position="33"/>
        <end position="52"/>
    </location>
</feature>
<accession>A0ABN1MU66</accession>
<dbReference type="InterPro" id="IPR009057">
    <property type="entry name" value="Homeodomain-like_sf"/>
</dbReference>
<keyword evidence="1 2" id="KW-0238">DNA-binding</keyword>
<dbReference type="InterPro" id="IPR050109">
    <property type="entry name" value="HTH-type_TetR-like_transc_reg"/>
</dbReference>